<keyword evidence="9 13" id="KW-0067">ATP-binding</keyword>
<dbReference type="PROSITE" id="PS50109">
    <property type="entry name" value="HIS_KIN"/>
    <property type="match status" value="1"/>
</dbReference>
<comment type="catalytic activity">
    <reaction evidence="1">
        <text>ATP + protein L-histidine = ADP + protein N-phospho-L-histidine.</text>
        <dbReference type="EC" id="2.7.13.3"/>
    </reaction>
</comment>
<dbReference type="SMART" id="SM00388">
    <property type="entry name" value="HisKA"/>
    <property type="match status" value="1"/>
</dbReference>
<evidence type="ECO:0000259" key="12">
    <source>
        <dbReference type="PROSITE" id="PS50885"/>
    </source>
</evidence>
<dbReference type="Gene3D" id="6.10.340.10">
    <property type="match status" value="1"/>
</dbReference>
<dbReference type="Gene3D" id="3.30.565.10">
    <property type="entry name" value="Histidine kinase-like ATPase, C-terminal domain"/>
    <property type="match status" value="1"/>
</dbReference>
<keyword evidence="5" id="KW-0597">Phosphoprotein</keyword>
<keyword evidence="10" id="KW-0472">Membrane</keyword>
<reference evidence="14" key="1">
    <citation type="journal article" date="2019" name="Int. J. Syst. Evol. Microbiol.">
        <title>The Global Catalogue of Microorganisms (GCM) 10K type strain sequencing project: providing services to taxonomists for standard genome sequencing and annotation.</title>
        <authorList>
            <consortium name="The Broad Institute Genomics Platform"/>
            <consortium name="The Broad Institute Genome Sequencing Center for Infectious Disease"/>
            <person name="Wu L."/>
            <person name="Ma J."/>
        </authorList>
    </citation>
    <scope>NUCLEOTIDE SEQUENCE [LARGE SCALE GENOMIC DNA]</scope>
    <source>
        <strain evidence="14">KCTC 52168</strain>
    </source>
</reference>
<evidence type="ECO:0000256" key="2">
    <source>
        <dbReference type="ARBA" id="ARBA00004651"/>
    </source>
</evidence>
<feature type="transmembrane region" description="Helical" evidence="10">
    <location>
        <begin position="149"/>
        <end position="167"/>
    </location>
</feature>
<dbReference type="CDD" id="cd00075">
    <property type="entry name" value="HATPase"/>
    <property type="match status" value="1"/>
</dbReference>
<dbReference type="CDD" id="cd06225">
    <property type="entry name" value="HAMP"/>
    <property type="match status" value="1"/>
</dbReference>
<evidence type="ECO:0000256" key="1">
    <source>
        <dbReference type="ARBA" id="ARBA00000085"/>
    </source>
</evidence>
<feature type="domain" description="HAMP" evidence="12">
    <location>
        <begin position="169"/>
        <end position="221"/>
    </location>
</feature>
<sequence>MFSSLMARVFIAQLLAVLAAILVFALLISYGLSRTFADGYADRWAPALMQWPSGDALAVRLALEDALGDRVIVGLQPPPAPRSRVPRFSMRFNALADELRARGVPLTELRVSGRSGRAVIWLALSYPDEPARWLGVATPVEGAEIPARVLVWILVCLCIIASLAWALSRWLTAPMRDLAQVMRRVQQGDRGIRAPEAGTAEHRALAQGFNQMMDAVAAAERERDIMLAGVSHDLRSPLTRIRMAAEMLPDAAARERIARNVEQADQVLASFLDFVRLDHAPLSDPIHLADLLDELGAANAMTVEQVKIDIPGRIELCGHALLLQRAIQNLLDNALRYGSAPVELQAFRQADSIFIEVSDGGPGMSADEVQDALKPFVRLPTHREGAGSGLGLAIVDRVVRRHGGRLTLARRGERFVASVELPLTGAARTTPG</sequence>
<dbReference type="CDD" id="cd00082">
    <property type="entry name" value="HisKA"/>
    <property type="match status" value="1"/>
</dbReference>
<keyword evidence="7" id="KW-0547">Nucleotide-binding</keyword>
<dbReference type="Pfam" id="PF02518">
    <property type="entry name" value="HATPase_c"/>
    <property type="match status" value="1"/>
</dbReference>
<dbReference type="SUPFAM" id="SSF47384">
    <property type="entry name" value="Homodimeric domain of signal transducing histidine kinase"/>
    <property type="match status" value="1"/>
</dbReference>
<name>A0ABV7H0N4_9BURK</name>
<keyword evidence="10" id="KW-1133">Transmembrane helix</keyword>
<proteinExistence type="predicted"/>
<comment type="caution">
    <text evidence="13">The sequence shown here is derived from an EMBL/GenBank/DDBJ whole genome shotgun (WGS) entry which is preliminary data.</text>
</comment>
<dbReference type="InterPro" id="IPR036097">
    <property type="entry name" value="HisK_dim/P_sf"/>
</dbReference>
<accession>A0ABV7H0N4</accession>
<evidence type="ECO:0000256" key="9">
    <source>
        <dbReference type="ARBA" id="ARBA00022840"/>
    </source>
</evidence>
<dbReference type="InterPro" id="IPR003661">
    <property type="entry name" value="HisK_dim/P_dom"/>
</dbReference>
<protein>
    <recommendedName>
        <fullName evidence="3">histidine kinase</fullName>
        <ecNumber evidence="3">2.7.13.3</ecNumber>
    </recommendedName>
</protein>
<comment type="subcellular location">
    <subcellularLocation>
        <location evidence="2">Cell membrane</location>
        <topology evidence="2">Multi-pass membrane protein</topology>
    </subcellularLocation>
</comment>
<keyword evidence="4" id="KW-1003">Cell membrane</keyword>
<dbReference type="InterPro" id="IPR003660">
    <property type="entry name" value="HAMP_dom"/>
</dbReference>
<dbReference type="RefSeq" id="WP_377302252.1">
    <property type="nucleotide sequence ID" value="NZ_CP180191.1"/>
</dbReference>
<dbReference type="Proteomes" id="UP001595556">
    <property type="component" value="Unassembled WGS sequence"/>
</dbReference>
<gene>
    <name evidence="13" type="ORF">ACFOEN_06725</name>
</gene>
<dbReference type="Gene3D" id="1.10.287.130">
    <property type="match status" value="1"/>
</dbReference>
<evidence type="ECO:0000259" key="11">
    <source>
        <dbReference type="PROSITE" id="PS50109"/>
    </source>
</evidence>
<dbReference type="InterPro" id="IPR050980">
    <property type="entry name" value="2C_sensor_his_kinase"/>
</dbReference>
<feature type="domain" description="Histidine kinase" evidence="11">
    <location>
        <begin position="229"/>
        <end position="425"/>
    </location>
</feature>
<keyword evidence="10" id="KW-0812">Transmembrane</keyword>
<dbReference type="PANTHER" id="PTHR44936">
    <property type="entry name" value="SENSOR PROTEIN CREC"/>
    <property type="match status" value="1"/>
</dbReference>
<dbReference type="PRINTS" id="PR00344">
    <property type="entry name" value="BCTRLSENSOR"/>
</dbReference>
<dbReference type="PANTHER" id="PTHR44936:SF10">
    <property type="entry name" value="SENSOR PROTEIN RSTB"/>
    <property type="match status" value="1"/>
</dbReference>
<dbReference type="SUPFAM" id="SSF158472">
    <property type="entry name" value="HAMP domain-like"/>
    <property type="match status" value="1"/>
</dbReference>
<keyword evidence="14" id="KW-1185">Reference proteome</keyword>
<dbReference type="SMART" id="SM00387">
    <property type="entry name" value="HATPase_c"/>
    <property type="match status" value="1"/>
</dbReference>
<evidence type="ECO:0000256" key="7">
    <source>
        <dbReference type="ARBA" id="ARBA00022741"/>
    </source>
</evidence>
<evidence type="ECO:0000256" key="6">
    <source>
        <dbReference type="ARBA" id="ARBA00022679"/>
    </source>
</evidence>
<evidence type="ECO:0000256" key="4">
    <source>
        <dbReference type="ARBA" id="ARBA00022475"/>
    </source>
</evidence>
<evidence type="ECO:0000313" key="14">
    <source>
        <dbReference type="Proteomes" id="UP001595556"/>
    </source>
</evidence>
<evidence type="ECO:0000256" key="10">
    <source>
        <dbReference type="SAM" id="Phobius"/>
    </source>
</evidence>
<dbReference type="Pfam" id="PF00512">
    <property type="entry name" value="HisKA"/>
    <property type="match status" value="1"/>
</dbReference>
<evidence type="ECO:0000256" key="3">
    <source>
        <dbReference type="ARBA" id="ARBA00012438"/>
    </source>
</evidence>
<evidence type="ECO:0000256" key="8">
    <source>
        <dbReference type="ARBA" id="ARBA00022777"/>
    </source>
</evidence>
<keyword evidence="6" id="KW-0808">Transferase</keyword>
<dbReference type="SMART" id="SM00304">
    <property type="entry name" value="HAMP"/>
    <property type="match status" value="1"/>
</dbReference>
<evidence type="ECO:0000313" key="13">
    <source>
        <dbReference type="EMBL" id="MFC3147330.1"/>
    </source>
</evidence>
<dbReference type="EC" id="2.7.13.3" evidence="3"/>
<dbReference type="SUPFAM" id="SSF55874">
    <property type="entry name" value="ATPase domain of HSP90 chaperone/DNA topoisomerase II/histidine kinase"/>
    <property type="match status" value="1"/>
</dbReference>
<organism evidence="13 14">
    <name type="scientific">Piscinibacterium candidicorallinum</name>
    <dbReference type="NCBI Taxonomy" id="1793872"/>
    <lineage>
        <taxon>Bacteria</taxon>
        <taxon>Pseudomonadati</taxon>
        <taxon>Pseudomonadota</taxon>
        <taxon>Betaproteobacteria</taxon>
        <taxon>Burkholderiales</taxon>
        <taxon>Piscinibacterium</taxon>
    </lineage>
</organism>
<dbReference type="InterPro" id="IPR004358">
    <property type="entry name" value="Sig_transdc_His_kin-like_C"/>
</dbReference>
<dbReference type="EMBL" id="JBHRTI010000003">
    <property type="protein sequence ID" value="MFC3147330.1"/>
    <property type="molecule type" value="Genomic_DNA"/>
</dbReference>
<keyword evidence="8" id="KW-0418">Kinase</keyword>
<evidence type="ECO:0000256" key="5">
    <source>
        <dbReference type="ARBA" id="ARBA00022553"/>
    </source>
</evidence>
<dbReference type="PROSITE" id="PS50885">
    <property type="entry name" value="HAMP"/>
    <property type="match status" value="1"/>
</dbReference>
<dbReference type="Pfam" id="PF00672">
    <property type="entry name" value="HAMP"/>
    <property type="match status" value="1"/>
</dbReference>
<dbReference type="GO" id="GO:0005524">
    <property type="term" value="F:ATP binding"/>
    <property type="evidence" value="ECO:0007669"/>
    <property type="project" value="UniProtKB-KW"/>
</dbReference>
<dbReference type="InterPro" id="IPR005467">
    <property type="entry name" value="His_kinase_dom"/>
</dbReference>
<dbReference type="InterPro" id="IPR003594">
    <property type="entry name" value="HATPase_dom"/>
</dbReference>
<dbReference type="InterPro" id="IPR036890">
    <property type="entry name" value="HATPase_C_sf"/>
</dbReference>